<organism evidence="2 3">
    <name type="scientific">Terrabacter ginsenosidimutans</name>
    <dbReference type="NCBI Taxonomy" id="490575"/>
    <lineage>
        <taxon>Bacteria</taxon>
        <taxon>Bacillati</taxon>
        <taxon>Actinomycetota</taxon>
        <taxon>Actinomycetes</taxon>
        <taxon>Micrococcales</taxon>
        <taxon>Intrasporangiaceae</taxon>
        <taxon>Terrabacter</taxon>
    </lineage>
</organism>
<protein>
    <submittedName>
        <fullName evidence="2">Uncharacterized protein</fullName>
    </submittedName>
</protein>
<sequence length="380" mass="40830">MESTAAHEAGRAGPVTRFEPLGPTDVADLLLGLASVGAAAAGRAVERVRAPALFTRVVTGLVTGPVSSALGRLEDRAVHTDWSQDVLRSGRSRRRDLDRRALYLARRVAAAVVEAVLELVDVTDVVIDHVDLDAVVRAVDLDRAVERVDLDAVVRRVDIGAIVDRVDIGAIIDRVDVDAVVARANLDRAVARVDIDTIIDRVDIDAIIDRVDIGAIIDRVDVDAVVARADLDRAVARVDIGAIIDRVDVDAVVARADLDRAVARVDLQRIIDRIDVDGVVARADLDAVVAKLDLIELAEYVVEGIDLPGIIRSSTGSMASEGLREVRRQGIGADERVAHVVDRLLHRPERTPGSTFEEASEGSRTRHTNRPGPGDPGLVH</sequence>
<gene>
    <name evidence="2" type="ORF">GCM10022399_31330</name>
</gene>
<dbReference type="EMBL" id="BAABDC010000005">
    <property type="protein sequence ID" value="GAA3712316.1"/>
    <property type="molecule type" value="Genomic_DNA"/>
</dbReference>
<dbReference type="Proteomes" id="UP001501468">
    <property type="component" value="Unassembled WGS sequence"/>
</dbReference>
<proteinExistence type="predicted"/>
<keyword evidence="3" id="KW-1185">Reference proteome</keyword>
<reference evidence="3" key="1">
    <citation type="journal article" date="2019" name="Int. J. Syst. Evol. Microbiol.">
        <title>The Global Catalogue of Microorganisms (GCM) 10K type strain sequencing project: providing services to taxonomists for standard genome sequencing and annotation.</title>
        <authorList>
            <consortium name="The Broad Institute Genomics Platform"/>
            <consortium name="The Broad Institute Genome Sequencing Center for Infectious Disease"/>
            <person name="Wu L."/>
            <person name="Ma J."/>
        </authorList>
    </citation>
    <scope>NUCLEOTIDE SEQUENCE [LARGE SCALE GENOMIC DNA]</scope>
    <source>
        <strain evidence="3">JCM 17125</strain>
    </source>
</reference>
<comment type="caution">
    <text evidence="2">The sequence shown here is derived from an EMBL/GenBank/DDBJ whole genome shotgun (WGS) entry which is preliminary data.</text>
</comment>
<feature type="region of interest" description="Disordered" evidence="1">
    <location>
        <begin position="348"/>
        <end position="380"/>
    </location>
</feature>
<evidence type="ECO:0000313" key="2">
    <source>
        <dbReference type="EMBL" id="GAA3712316.1"/>
    </source>
</evidence>
<name>A0ABP7DZV8_9MICO</name>
<dbReference type="RefSeq" id="WP_344948561.1">
    <property type="nucleotide sequence ID" value="NZ_BAABDC010000005.1"/>
</dbReference>
<evidence type="ECO:0000256" key="1">
    <source>
        <dbReference type="SAM" id="MobiDB-lite"/>
    </source>
</evidence>
<accession>A0ABP7DZV8</accession>
<evidence type="ECO:0000313" key="3">
    <source>
        <dbReference type="Proteomes" id="UP001501468"/>
    </source>
</evidence>